<reference evidence="3" key="1">
    <citation type="submission" date="2016-10" db="EMBL/GenBank/DDBJ databases">
        <authorList>
            <person name="Varghese N."/>
            <person name="Submissions S."/>
        </authorList>
    </citation>
    <scope>NUCLEOTIDE SEQUENCE [LARGE SCALE GENOMIC DNA]</scope>
    <source>
        <strain evidence="3">DSM 44771</strain>
    </source>
</reference>
<dbReference type="AlphaFoldDB" id="A0A1I6V7G4"/>
<dbReference type="OrthoDB" id="6691177at2"/>
<dbReference type="EMBL" id="FOZX01000017">
    <property type="protein sequence ID" value="SFT09611.1"/>
    <property type="molecule type" value="Genomic_DNA"/>
</dbReference>
<sequence>MQFSEKYGIQRGPEDDWLDVNLAVDTNLSVDPFLIWESGDDPFWGKAHDDLIAFFGMVFDLVRASKGNQNSPEWGRAAQLLTFPEPPEFCLGVSEGSILGIGSAGKLRAEMMDGLNTAFEAGLSQVVHMEAISLFQGGIGLDRIGDTVCNVLKSYFIEYTKNICARHGIPTQKQLVRNASWTLEGQRWLNQWHDLPINNFEYIRKGEVRSAELHVLLVPQRFVRNIPIATPNGHWKWAWANMGEELRRDFNWEIASKVLRKTKAKMARLHPSSVVEYLNELEEEPKEPYPVGEDPKLLVHIDEHGKKAVENLTDPVVPRTPSDFEEFVDAVVYWYKHGIENQDDWYLLWDDKRGRAEHAAQVMFRMIASNYCRVANVDITGEANAGRGPVDFKFSQGWSARALIEVKLARSTKLLDGVLSQLPAYQTAEGVNYGIFLVIAYTDEEYNDTVKDKLEKAADLASRTYGFRIKSVLVDARRKESASKEHDPELTKELRDKLNGL</sequence>
<dbReference type="RefSeq" id="WP_139274199.1">
    <property type="nucleotide sequence ID" value="NZ_FOZX01000017.1"/>
</dbReference>
<evidence type="ECO:0000313" key="2">
    <source>
        <dbReference type="EMBL" id="SFT09611.1"/>
    </source>
</evidence>
<organism evidence="2 3">
    <name type="scientific">Saccharopolyspora flava</name>
    <dbReference type="NCBI Taxonomy" id="95161"/>
    <lineage>
        <taxon>Bacteria</taxon>
        <taxon>Bacillati</taxon>
        <taxon>Actinomycetota</taxon>
        <taxon>Actinomycetes</taxon>
        <taxon>Pseudonocardiales</taxon>
        <taxon>Pseudonocardiaceae</taxon>
        <taxon>Saccharopolyspora</taxon>
    </lineage>
</organism>
<keyword evidence="3" id="KW-1185">Reference proteome</keyword>
<protein>
    <submittedName>
        <fullName evidence="2">Uncharacterized protein</fullName>
    </submittedName>
</protein>
<name>A0A1I6V7G4_9PSEU</name>
<accession>A0A1I6V7G4</accession>
<evidence type="ECO:0000256" key="1">
    <source>
        <dbReference type="SAM" id="MobiDB-lite"/>
    </source>
</evidence>
<gene>
    <name evidence="2" type="ORF">SAMN05660874_05677</name>
</gene>
<proteinExistence type="predicted"/>
<evidence type="ECO:0000313" key="3">
    <source>
        <dbReference type="Proteomes" id="UP000198852"/>
    </source>
</evidence>
<feature type="region of interest" description="Disordered" evidence="1">
    <location>
        <begin position="479"/>
        <end position="501"/>
    </location>
</feature>
<dbReference type="Proteomes" id="UP000198852">
    <property type="component" value="Unassembled WGS sequence"/>
</dbReference>